<feature type="chain" id="PRO_5044190011" evidence="1">
    <location>
        <begin position="24"/>
        <end position="136"/>
    </location>
</feature>
<organism evidence="2">
    <name type="scientific">Herbiconiux sp. A18JL235</name>
    <dbReference type="NCBI Taxonomy" id="3152363"/>
    <lineage>
        <taxon>Bacteria</taxon>
        <taxon>Bacillati</taxon>
        <taxon>Actinomycetota</taxon>
        <taxon>Actinomycetes</taxon>
        <taxon>Micrococcales</taxon>
        <taxon>Microbacteriaceae</taxon>
        <taxon>Herbiconiux</taxon>
    </lineage>
</organism>
<protein>
    <submittedName>
        <fullName evidence="2">Uncharacterized protein</fullName>
    </submittedName>
</protein>
<name>A0AB39BJD1_9MICO</name>
<feature type="signal peptide" evidence="1">
    <location>
        <begin position="1"/>
        <end position="23"/>
    </location>
</feature>
<dbReference type="AlphaFoldDB" id="A0AB39BJD1"/>
<accession>A0AB39BJD1</accession>
<sequence length="136" mass="14737">MPNELSRRTVVGAAWAAPVVALAASAPSAAASPEPPTPAFVDAIDITVLESDFIRTVFQVVVTGSGFGEVLGVNWETNDWNVSYPQAYTQFLTSSAETATGRIEIPAEREEETVYQAVLEVTILAKKVTYEYTRRP</sequence>
<evidence type="ECO:0000313" key="2">
    <source>
        <dbReference type="EMBL" id="XDI06230.1"/>
    </source>
</evidence>
<gene>
    <name evidence="2" type="ORF">ABFY20_03790</name>
</gene>
<dbReference type="RefSeq" id="WP_368498619.1">
    <property type="nucleotide sequence ID" value="NZ_CP162511.1"/>
</dbReference>
<evidence type="ECO:0000256" key="1">
    <source>
        <dbReference type="SAM" id="SignalP"/>
    </source>
</evidence>
<dbReference type="InterPro" id="IPR006311">
    <property type="entry name" value="TAT_signal"/>
</dbReference>
<keyword evidence="1" id="KW-0732">Signal</keyword>
<reference evidence="2" key="1">
    <citation type="submission" date="2024-05" db="EMBL/GenBank/DDBJ databases">
        <title>Herbiconiux sp. A18JL235.</title>
        <authorList>
            <person name="Zhang G."/>
        </authorList>
    </citation>
    <scope>NUCLEOTIDE SEQUENCE</scope>
    <source>
        <strain evidence="2">A18JL235</strain>
    </source>
</reference>
<dbReference type="EMBL" id="CP162511">
    <property type="protein sequence ID" value="XDI06230.1"/>
    <property type="molecule type" value="Genomic_DNA"/>
</dbReference>
<dbReference type="PROSITE" id="PS51318">
    <property type="entry name" value="TAT"/>
    <property type="match status" value="1"/>
</dbReference>
<proteinExistence type="predicted"/>